<feature type="non-terminal residue" evidence="1">
    <location>
        <position position="161"/>
    </location>
</feature>
<comment type="caution">
    <text evidence="1">The sequence shown here is derived from an EMBL/GenBank/DDBJ whole genome shotgun (WGS) entry which is preliminary data.</text>
</comment>
<name>A0ABN9PIA4_9DINO</name>
<proteinExistence type="predicted"/>
<sequence length="161" mass="18071">AALLAGLQRFGRNRNIDDGILNASTVSGFGDTLYFGVTDKKGQRGDNAYRTWKNEMKKVTCLDLRKLPEVAVVETVRPFTRVSQRRFCWGDAQATKEEVVAAVRENDDAELLAIMPEARSLIQRNELEHMPALFDAMRSGEPIGLADCRRQFFTESMGSAR</sequence>
<keyword evidence="2" id="KW-1185">Reference proteome</keyword>
<evidence type="ECO:0000313" key="1">
    <source>
        <dbReference type="EMBL" id="CAK0791135.1"/>
    </source>
</evidence>
<feature type="non-terminal residue" evidence="1">
    <location>
        <position position="1"/>
    </location>
</feature>
<gene>
    <name evidence="1" type="ORF">PCOR1329_LOCUS2134</name>
</gene>
<dbReference type="Proteomes" id="UP001189429">
    <property type="component" value="Unassembled WGS sequence"/>
</dbReference>
<protein>
    <submittedName>
        <fullName evidence="1">Uncharacterized protein</fullName>
    </submittedName>
</protein>
<evidence type="ECO:0000313" key="2">
    <source>
        <dbReference type="Proteomes" id="UP001189429"/>
    </source>
</evidence>
<dbReference type="EMBL" id="CAUYUJ010000531">
    <property type="protein sequence ID" value="CAK0791135.1"/>
    <property type="molecule type" value="Genomic_DNA"/>
</dbReference>
<reference evidence="1" key="1">
    <citation type="submission" date="2023-10" db="EMBL/GenBank/DDBJ databases">
        <authorList>
            <person name="Chen Y."/>
            <person name="Shah S."/>
            <person name="Dougan E. K."/>
            <person name="Thang M."/>
            <person name="Chan C."/>
        </authorList>
    </citation>
    <scope>NUCLEOTIDE SEQUENCE [LARGE SCALE GENOMIC DNA]</scope>
</reference>
<organism evidence="1 2">
    <name type="scientific">Prorocentrum cordatum</name>
    <dbReference type="NCBI Taxonomy" id="2364126"/>
    <lineage>
        <taxon>Eukaryota</taxon>
        <taxon>Sar</taxon>
        <taxon>Alveolata</taxon>
        <taxon>Dinophyceae</taxon>
        <taxon>Prorocentrales</taxon>
        <taxon>Prorocentraceae</taxon>
        <taxon>Prorocentrum</taxon>
    </lineage>
</organism>
<accession>A0ABN9PIA4</accession>